<dbReference type="PROSITE" id="PS51194">
    <property type="entry name" value="HELICASE_CTER"/>
    <property type="match status" value="1"/>
</dbReference>
<dbReference type="GO" id="GO:0016787">
    <property type="term" value="F:hydrolase activity"/>
    <property type="evidence" value="ECO:0007669"/>
    <property type="project" value="UniProtKB-KW"/>
</dbReference>
<organism evidence="15">
    <name type="scientific">Taenia asiatica</name>
    <name type="common">Asian tapeworm</name>
    <dbReference type="NCBI Taxonomy" id="60517"/>
    <lineage>
        <taxon>Eukaryota</taxon>
        <taxon>Metazoa</taxon>
        <taxon>Spiralia</taxon>
        <taxon>Lophotrochozoa</taxon>
        <taxon>Platyhelminthes</taxon>
        <taxon>Cestoda</taxon>
        <taxon>Eucestoda</taxon>
        <taxon>Cyclophyllidea</taxon>
        <taxon>Taeniidae</taxon>
        <taxon>Taenia</taxon>
    </lineage>
</organism>
<protein>
    <recommendedName>
        <fullName evidence="8">ATP-dependent RNA helicase</fullName>
        <ecNumber evidence="8">3.6.4.13</ecNumber>
    </recommendedName>
</protein>
<evidence type="ECO:0000256" key="2">
    <source>
        <dbReference type="ARBA" id="ARBA00022801"/>
    </source>
</evidence>
<name>A0A0R3VWX2_TAEAS</name>
<dbReference type="InterPro" id="IPR014014">
    <property type="entry name" value="RNA_helicase_DEAD_Q_motif"/>
</dbReference>
<dbReference type="GO" id="GO:0005524">
    <property type="term" value="F:ATP binding"/>
    <property type="evidence" value="ECO:0007669"/>
    <property type="project" value="UniProtKB-UniRule"/>
</dbReference>
<keyword evidence="4 7" id="KW-0067">ATP-binding</keyword>
<dbReference type="CDD" id="cd18787">
    <property type="entry name" value="SF2_C_DEAD"/>
    <property type="match status" value="1"/>
</dbReference>
<evidence type="ECO:0000256" key="3">
    <source>
        <dbReference type="ARBA" id="ARBA00022806"/>
    </source>
</evidence>
<reference evidence="15" key="1">
    <citation type="submission" date="2017-02" db="UniProtKB">
        <authorList>
            <consortium name="WormBaseParasite"/>
        </authorList>
    </citation>
    <scope>IDENTIFICATION</scope>
</reference>
<dbReference type="Proteomes" id="UP000282613">
    <property type="component" value="Unassembled WGS sequence"/>
</dbReference>
<evidence type="ECO:0000313" key="15">
    <source>
        <dbReference type="WBParaSite" id="TASK_0000191601-mRNA-1"/>
    </source>
</evidence>
<dbReference type="InterPro" id="IPR011545">
    <property type="entry name" value="DEAD/DEAH_box_helicase_dom"/>
</dbReference>
<dbReference type="PANTHER" id="PTHR24031">
    <property type="entry name" value="RNA HELICASE"/>
    <property type="match status" value="1"/>
</dbReference>
<comment type="similarity">
    <text evidence="7">Belongs to the DEAD box helicase family.</text>
</comment>
<gene>
    <name evidence="13" type="ORF">TASK_LOCUS1917</name>
</gene>
<dbReference type="Gene3D" id="3.40.50.300">
    <property type="entry name" value="P-loop containing nucleotide triphosphate hydrolases"/>
    <property type="match status" value="2"/>
</dbReference>
<keyword evidence="3 7" id="KW-0347">Helicase</keyword>
<evidence type="ECO:0000313" key="14">
    <source>
        <dbReference type="Proteomes" id="UP000282613"/>
    </source>
</evidence>
<evidence type="ECO:0000256" key="9">
    <source>
        <dbReference type="SAM" id="MobiDB-lite"/>
    </source>
</evidence>
<keyword evidence="2 7" id="KW-0378">Hydrolase</keyword>
<dbReference type="InterPro" id="IPR001650">
    <property type="entry name" value="Helicase_C-like"/>
</dbReference>
<feature type="short sequence motif" description="Q motif" evidence="6">
    <location>
        <begin position="1"/>
        <end position="28"/>
    </location>
</feature>
<dbReference type="Pfam" id="PF00270">
    <property type="entry name" value="DEAD"/>
    <property type="match status" value="1"/>
</dbReference>
<dbReference type="STRING" id="60517.A0A0R3VWX2"/>
<dbReference type="Pfam" id="PF00271">
    <property type="entry name" value="Helicase_C"/>
    <property type="match status" value="1"/>
</dbReference>
<dbReference type="InterPro" id="IPR027417">
    <property type="entry name" value="P-loop_NTPase"/>
</dbReference>
<dbReference type="GO" id="GO:0003723">
    <property type="term" value="F:RNA binding"/>
    <property type="evidence" value="ECO:0007669"/>
    <property type="project" value="UniProtKB-UniRule"/>
</dbReference>
<evidence type="ECO:0000256" key="6">
    <source>
        <dbReference type="PROSITE-ProRule" id="PRU00552"/>
    </source>
</evidence>
<dbReference type="InterPro" id="IPR014001">
    <property type="entry name" value="Helicase_ATP-bd"/>
</dbReference>
<comment type="catalytic activity">
    <reaction evidence="8">
        <text>ATP + H2O = ADP + phosphate + H(+)</text>
        <dbReference type="Rhea" id="RHEA:13065"/>
        <dbReference type="ChEBI" id="CHEBI:15377"/>
        <dbReference type="ChEBI" id="CHEBI:15378"/>
        <dbReference type="ChEBI" id="CHEBI:30616"/>
        <dbReference type="ChEBI" id="CHEBI:43474"/>
        <dbReference type="ChEBI" id="CHEBI:456216"/>
        <dbReference type="EC" id="3.6.4.13"/>
    </reaction>
</comment>
<dbReference type="WBParaSite" id="TASK_0000191601-mRNA-1">
    <property type="protein sequence ID" value="TASK_0000191601-mRNA-1"/>
    <property type="gene ID" value="TASK_0000191601"/>
</dbReference>
<feature type="domain" description="DEAD-box RNA helicase Q" evidence="12">
    <location>
        <begin position="1"/>
        <end position="28"/>
    </location>
</feature>
<feature type="region of interest" description="Disordered" evidence="9">
    <location>
        <begin position="345"/>
        <end position="367"/>
    </location>
</feature>
<dbReference type="EMBL" id="UYRS01000722">
    <property type="protein sequence ID" value="VDK23923.1"/>
    <property type="molecule type" value="Genomic_DNA"/>
</dbReference>
<feature type="domain" description="Helicase C-terminal" evidence="11">
    <location>
        <begin position="392"/>
        <end position="545"/>
    </location>
</feature>
<keyword evidence="14" id="KW-1185">Reference proteome</keyword>
<evidence type="ECO:0000259" key="12">
    <source>
        <dbReference type="PROSITE" id="PS51195"/>
    </source>
</evidence>
<dbReference type="PROSITE" id="PS51192">
    <property type="entry name" value="HELICASE_ATP_BIND_1"/>
    <property type="match status" value="1"/>
</dbReference>
<evidence type="ECO:0000259" key="10">
    <source>
        <dbReference type="PROSITE" id="PS51192"/>
    </source>
</evidence>
<keyword evidence="1 7" id="KW-0547">Nucleotide-binding</keyword>
<sequence>MWKSLLIPDDILKAIKDLGFEEPTPIQRQVIPLAVRDYSDILGSAPTGSGKTLAFGVPILVRVREVKLRSGAELRSNSSLDLRGKEIFSISSKKTKKRERSAALPELHADTLADKKKRRKVMEELAFIEELDPDTMDVVKVYDLSKKSTVMNSESLNGAEHPDSGVLGLVILPTRELALQVTTHLRALAKHMKPPGVTIEAIVGGISVQKQERILRQRHPDVVVATPGRLWEFIQQENEILISMPQTLSAVVFDEADRLVESQHFEELRLILQFLKNKPADLKRQTFVFSATLTFVHNNALVPGTHSNRSMKKFSAGKKMDSHAKLGFLRDMLGLSARAKVVDLSSSAPPKPVGGSGPSGSATEAPKNSICLPSGLSEYRLSCPNQMDKDVLLVWLLLAARVVNSGRALIFLNSKSGARRLAGVLRQCGEISPHLCVLHADMVQKQRLRSLERFQASDAAVIVATDVAARGLDFASCEVAWVVHFDVPRTTEIYIHRCGRTARANRSGRSVVMLAPGDILRWRKLARNLRSLSKDGDVLQLPELKPSATTEELGEFRHIVRLMREMDEIEHSASKKAADREWFVRTAREADMDLDSDLGLSSFLSTVPTLPLVLTLSKCDDDNDGGSRKRVKKTATKTVDSLRSELSAMLASWRQRLERNTKHPLKARYGRKICVFTPNDLLEAK</sequence>
<evidence type="ECO:0000256" key="8">
    <source>
        <dbReference type="RuleBase" id="RU365068"/>
    </source>
</evidence>
<evidence type="ECO:0000256" key="1">
    <source>
        <dbReference type="ARBA" id="ARBA00022741"/>
    </source>
</evidence>
<dbReference type="AlphaFoldDB" id="A0A0R3VWX2"/>
<dbReference type="PROSITE" id="PS00039">
    <property type="entry name" value="DEAD_ATP_HELICASE"/>
    <property type="match status" value="1"/>
</dbReference>
<dbReference type="InterPro" id="IPR000629">
    <property type="entry name" value="RNA-helicase_DEAD-box_CS"/>
</dbReference>
<comment type="domain">
    <text evidence="8">The Q motif is unique to and characteristic of the DEAD box family of RNA helicases and controls ATP binding and hydrolysis.</text>
</comment>
<reference evidence="13 14" key="2">
    <citation type="submission" date="2018-11" db="EMBL/GenBank/DDBJ databases">
        <authorList>
            <consortium name="Pathogen Informatics"/>
        </authorList>
    </citation>
    <scope>NUCLEOTIDE SEQUENCE [LARGE SCALE GENOMIC DNA]</scope>
</reference>
<proteinExistence type="inferred from homology"/>
<evidence type="ECO:0000256" key="7">
    <source>
        <dbReference type="RuleBase" id="RU000492"/>
    </source>
</evidence>
<dbReference type="EC" id="3.6.4.13" evidence="8"/>
<keyword evidence="5 8" id="KW-0694">RNA-binding</keyword>
<accession>A0A0R3VWX2</accession>
<dbReference type="PROSITE" id="PS51195">
    <property type="entry name" value="Q_MOTIF"/>
    <property type="match status" value="1"/>
</dbReference>
<dbReference type="SMART" id="SM00487">
    <property type="entry name" value="DEXDc"/>
    <property type="match status" value="1"/>
</dbReference>
<evidence type="ECO:0000256" key="5">
    <source>
        <dbReference type="ARBA" id="ARBA00022884"/>
    </source>
</evidence>
<feature type="domain" description="Helicase ATP-binding" evidence="10">
    <location>
        <begin position="32"/>
        <end position="311"/>
    </location>
</feature>
<evidence type="ECO:0000256" key="4">
    <source>
        <dbReference type="ARBA" id="ARBA00022840"/>
    </source>
</evidence>
<dbReference type="SUPFAM" id="SSF52540">
    <property type="entry name" value="P-loop containing nucleoside triphosphate hydrolases"/>
    <property type="match status" value="2"/>
</dbReference>
<dbReference type="OrthoDB" id="4310724at2759"/>
<comment type="function">
    <text evidence="8">RNA helicase.</text>
</comment>
<dbReference type="GO" id="GO:0003724">
    <property type="term" value="F:RNA helicase activity"/>
    <property type="evidence" value="ECO:0007669"/>
    <property type="project" value="UniProtKB-EC"/>
</dbReference>
<evidence type="ECO:0000259" key="11">
    <source>
        <dbReference type="PROSITE" id="PS51194"/>
    </source>
</evidence>
<dbReference type="SMART" id="SM00490">
    <property type="entry name" value="HELICc"/>
    <property type="match status" value="1"/>
</dbReference>
<evidence type="ECO:0000313" key="13">
    <source>
        <dbReference type="EMBL" id="VDK23923.1"/>
    </source>
</evidence>